<dbReference type="InterPro" id="IPR016032">
    <property type="entry name" value="Sig_transdc_resp-reg_C-effctor"/>
</dbReference>
<dbReference type="FunFam" id="3.40.50.2300:FF:000018">
    <property type="entry name" value="DNA-binding transcriptional regulator NtrC"/>
    <property type="match status" value="1"/>
</dbReference>
<dbReference type="CDD" id="cd06170">
    <property type="entry name" value="LuxR_C_like"/>
    <property type="match status" value="1"/>
</dbReference>
<keyword evidence="5" id="KW-0804">Transcription</keyword>
<evidence type="ECO:0000313" key="10">
    <source>
        <dbReference type="Proteomes" id="UP000252707"/>
    </source>
</evidence>
<dbReference type="InterPro" id="IPR000792">
    <property type="entry name" value="Tscrpt_reg_LuxR_C"/>
</dbReference>
<keyword evidence="3" id="KW-0805">Transcription regulation</keyword>
<dbReference type="Pfam" id="PF00196">
    <property type="entry name" value="GerE"/>
    <property type="match status" value="1"/>
</dbReference>
<dbReference type="PANTHER" id="PTHR44688:SF16">
    <property type="entry name" value="DNA-BINDING TRANSCRIPTIONAL ACTIVATOR DEVR_DOSR"/>
    <property type="match status" value="1"/>
</dbReference>
<dbReference type="PROSITE" id="PS50043">
    <property type="entry name" value="HTH_LUXR_2"/>
    <property type="match status" value="1"/>
</dbReference>
<accession>A0A369CBW7</accession>
<protein>
    <submittedName>
        <fullName evidence="9">LuxR family two component transcriptional regulator</fullName>
    </submittedName>
</protein>
<feature type="domain" description="HTH luxR-type" evidence="7">
    <location>
        <begin position="138"/>
        <end position="203"/>
    </location>
</feature>
<evidence type="ECO:0000259" key="8">
    <source>
        <dbReference type="PROSITE" id="PS50110"/>
    </source>
</evidence>
<feature type="modified residue" description="4-aspartylphosphate" evidence="6">
    <location>
        <position position="57"/>
    </location>
</feature>
<comment type="caution">
    <text evidence="9">The sequence shown here is derived from an EMBL/GenBank/DDBJ whole genome shotgun (WGS) entry which is preliminary data.</text>
</comment>
<dbReference type="Gene3D" id="1.10.10.10">
    <property type="entry name" value="Winged helix-like DNA-binding domain superfamily/Winged helix DNA-binding domain"/>
    <property type="match status" value="1"/>
</dbReference>
<keyword evidence="4" id="KW-0238">DNA-binding</keyword>
<dbReference type="InterPro" id="IPR001789">
    <property type="entry name" value="Sig_transdc_resp-reg_receiver"/>
</dbReference>
<dbReference type="PRINTS" id="PR00038">
    <property type="entry name" value="HTHLUXR"/>
</dbReference>
<evidence type="ECO:0000256" key="5">
    <source>
        <dbReference type="ARBA" id="ARBA00023163"/>
    </source>
</evidence>
<dbReference type="GO" id="GO:0000160">
    <property type="term" value="P:phosphorelay signal transduction system"/>
    <property type="evidence" value="ECO:0007669"/>
    <property type="project" value="UniProtKB-KW"/>
</dbReference>
<dbReference type="Gene3D" id="3.40.50.2300">
    <property type="match status" value="1"/>
</dbReference>
<dbReference type="PROSITE" id="PS00622">
    <property type="entry name" value="HTH_LUXR_1"/>
    <property type="match status" value="1"/>
</dbReference>
<evidence type="ECO:0000256" key="4">
    <source>
        <dbReference type="ARBA" id="ARBA00023125"/>
    </source>
</evidence>
<dbReference type="CDD" id="cd17537">
    <property type="entry name" value="REC_FixJ"/>
    <property type="match status" value="1"/>
</dbReference>
<keyword evidence="10" id="KW-1185">Reference proteome</keyword>
<dbReference type="EMBL" id="QPJY01000005">
    <property type="protein sequence ID" value="RCX30216.1"/>
    <property type="molecule type" value="Genomic_DNA"/>
</dbReference>
<dbReference type="GO" id="GO:0006355">
    <property type="term" value="P:regulation of DNA-templated transcription"/>
    <property type="evidence" value="ECO:0007669"/>
    <property type="project" value="InterPro"/>
</dbReference>
<dbReference type="Pfam" id="PF00072">
    <property type="entry name" value="Response_reg"/>
    <property type="match status" value="1"/>
</dbReference>
<gene>
    <name evidence="9" type="ORF">DFQ59_10548</name>
</gene>
<evidence type="ECO:0000256" key="3">
    <source>
        <dbReference type="ARBA" id="ARBA00023015"/>
    </source>
</evidence>
<dbReference type="SMART" id="SM00421">
    <property type="entry name" value="HTH_LUXR"/>
    <property type="match status" value="1"/>
</dbReference>
<dbReference type="AlphaFoldDB" id="A0A369CBW7"/>
<keyword evidence="2" id="KW-0902">Two-component regulatory system</keyword>
<proteinExistence type="predicted"/>
<dbReference type="OrthoDB" id="9802186at2"/>
<feature type="domain" description="Response regulatory" evidence="8">
    <location>
        <begin position="8"/>
        <end position="122"/>
    </location>
</feature>
<evidence type="ECO:0000256" key="2">
    <source>
        <dbReference type="ARBA" id="ARBA00023012"/>
    </source>
</evidence>
<reference evidence="9 10" key="1">
    <citation type="submission" date="2018-07" db="EMBL/GenBank/DDBJ databases">
        <title>Genomic Encyclopedia of Type Strains, Phase IV (KMG-IV): sequencing the most valuable type-strain genomes for metagenomic binning, comparative biology and taxonomic classification.</title>
        <authorList>
            <person name="Goeker M."/>
        </authorList>
    </citation>
    <scope>NUCLEOTIDE SEQUENCE [LARGE SCALE GENOMIC DNA]</scope>
    <source>
        <strain evidence="9 10">DSM 26407</strain>
    </source>
</reference>
<evidence type="ECO:0000313" key="9">
    <source>
        <dbReference type="EMBL" id="RCX30216.1"/>
    </source>
</evidence>
<dbReference type="SMART" id="SM00448">
    <property type="entry name" value="REC"/>
    <property type="match status" value="1"/>
</dbReference>
<name>A0A369CBW7_9GAMM</name>
<dbReference type="RefSeq" id="WP_114279830.1">
    <property type="nucleotide sequence ID" value="NZ_QPJY01000005.1"/>
</dbReference>
<dbReference type="PROSITE" id="PS50110">
    <property type="entry name" value="RESPONSE_REGULATORY"/>
    <property type="match status" value="1"/>
</dbReference>
<sequence>MTSAPAGTVYVVDDDPAIREAIAVLARSVHLPAREFDSALAFLEAYTPAGPACLVTDVCLPGMDGLELQQALAERDPGLPVIVVSGHGDIAMAVEMMRRGALDFIEKPFRNHVLLARIREALERDAERWRRQRAEAGAALRLARLTPRETEVAHHLARGESNKQVARAFALSPRTVEAHRASILRKLEVRSVAGLATLLLAAGAGAAAAPAPEPCSSTESPP</sequence>
<dbReference type="InterPro" id="IPR036388">
    <property type="entry name" value="WH-like_DNA-bd_sf"/>
</dbReference>
<evidence type="ECO:0000259" key="7">
    <source>
        <dbReference type="PROSITE" id="PS50043"/>
    </source>
</evidence>
<dbReference type="SUPFAM" id="SSF46894">
    <property type="entry name" value="C-terminal effector domain of the bipartite response regulators"/>
    <property type="match status" value="1"/>
</dbReference>
<evidence type="ECO:0000256" key="1">
    <source>
        <dbReference type="ARBA" id="ARBA00022553"/>
    </source>
</evidence>
<dbReference type="GO" id="GO:0003677">
    <property type="term" value="F:DNA binding"/>
    <property type="evidence" value="ECO:0007669"/>
    <property type="project" value="UniProtKB-KW"/>
</dbReference>
<organism evidence="9 10">
    <name type="scientific">Thioalbus denitrificans</name>
    <dbReference type="NCBI Taxonomy" id="547122"/>
    <lineage>
        <taxon>Bacteria</taxon>
        <taxon>Pseudomonadati</taxon>
        <taxon>Pseudomonadota</taxon>
        <taxon>Gammaproteobacteria</taxon>
        <taxon>Chromatiales</taxon>
        <taxon>Ectothiorhodospiraceae</taxon>
        <taxon>Thioalbus</taxon>
    </lineage>
</organism>
<dbReference type="PANTHER" id="PTHR44688">
    <property type="entry name" value="DNA-BINDING TRANSCRIPTIONAL ACTIVATOR DEVR_DOSR"/>
    <property type="match status" value="1"/>
</dbReference>
<dbReference type="Proteomes" id="UP000252707">
    <property type="component" value="Unassembled WGS sequence"/>
</dbReference>
<dbReference type="InterPro" id="IPR011006">
    <property type="entry name" value="CheY-like_superfamily"/>
</dbReference>
<dbReference type="SUPFAM" id="SSF52172">
    <property type="entry name" value="CheY-like"/>
    <property type="match status" value="1"/>
</dbReference>
<keyword evidence="1 6" id="KW-0597">Phosphoprotein</keyword>
<evidence type="ECO:0000256" key="6">
    <source>
        <dbReference type="PROSITE-ProRule" id="PRU00169"/>
    </source>
</evidence>